<evidence type="ECO:0000256" key="4">
    <source>
        <dbReference type="ARBA" id="ARBA00022552"/>
    </source>
</evidence>
<evidence type="ECO:0000313" key="7">
    <source>
        <dbReference type="EMBL" id="CAF9920374.1"/>
    </source>
</evidence>
<dbReference type="AlphaFoldDB" id="A0A8H3F9B9"/>
<dbReference type="PANTHER" id="PTHR12838:SF0">
    <property type="entry name" value="U3 SMALL NUCLEOLAR RNA-ASSOCIATED PROTEIN 11-RELATED"/>
    <property type="match status" value="1"/>
</dbReference>
<dbReference type="Proteomes" id="UP000664534">
    <property type="component" value="Unassembled WGS sequence"/>
</dbReference>
<evidence type="ECO:0000256" key="2">
    <source>
        <dbReference type="ARBA" id="ARBA00004604"/>
    </source>
</evidence>
<feature type="region of interest" description="Disordered" evidence="6">
    <location>
        <begin position="62"/>
        <end position="82"/>
    </location>
</feature>
<gene>
    <name evidence="7" type="ORF">IMSHALPRED_004864</name>
</gene>
<feature type="compositionally biased region" description="Basic and acidic residues" evidence="6">
    <location>
        <begin position="149"/>
        <end position="159"/>
    </location>
</feature>
<dbReference type="OrthoDB" id="29058at2759"/>
<comment type="caution">
    <text evidence="7">The sequence shown here is derived from an EMBL/GenBank/DDBJ whole genome shotgun (WGS) entry which is preliminary data.</text>
</comment>
<protein>
    <recommendedName>
        <fullName evidence="9">U3 small nucleolar RNA-associated protein 11</fullName>
    </recommendedName>
</protein>
<evidence type="ECO:0000256" key="1">
    <source>
        <dbReference type="ARBA" id="ARBA00004099"/>
    </source>
</evidence>
<dbReference type="EMBL" id="CAJPDT010000025">
    <property type="protein sequence ID" value="CAF9920374.1"/>
    <property type="molecule type" value="Genomic_DNA"/>
</dbReference>
<feature type="region of interest" description="Disordered" evidence="6">
    <location>
        <begin position="203"/>
        <end position="230"/>
    </location>
</feature>
<evidence type="ECO:0000313" key="8">
    <source>
        <dbReference type="Proteomes" id="UP000664534"/>
    </source>
</evidence>
<feature type="region of interest" description="Disordered" evidence="6">
    <location>
        <begin position="149"/>
        <end position="190"/>
    </location>
</feature>
<dbReference type="PANTHER" id="PTHR12838">
    <property type="entry name" value="U3 SMALL NUCLEOLAR RNA-ASSOCIATED PROTEIN 11"/>
    <property type="match status" value="1"/>
</dbReference>
<reference evidence="7" key="1">
    <citation type="submission" date="2021-03" db="EMBL/GenBank/DDBJ databases">
        <authorList>
            <person name="Tagirdzhanova G."/>
        </authorList>
    </citation>
    <scope>NUCLEOTIDE SEQUENCE</scope>
</reference>
<dbReference type="GO" id="GO:0006364">
    <property type="term" value="P:rRNA processing"/>
    <property type="evidence" value="ECO:0007669"/>
    <property type="project" value="UniProtKB-KW"/>
</dbReference>
<organism evidence="7 8">
    <name type="scientific">Imshaugia aleurites</name>
    <dbReference type="NCBI Taxonomy" id="172621"/>
    <lineage>
        <taxon>Eukaryota</taxon>
        <taxon>Fungi</taxon>
        <taxon>Dikarya</taxon>
        <taxon>Ascomycota</taxon>
        <taxon>Pezizomycotina</taxon>
        <taxon>Lecanoromycetes</taxon>
        <taxon>OSLEUM clade</taxon>
        <taxon>Lecanoromycetidae</taxon>
        <taxon>Lecanorales</taxon>
        <taxon>Lecanorineae</taxon>
        <taxon>Parmeliaceae</taxon>
        <taxon>Imshaugia</taxon>
    </lineage>
</organism>
<name>A0A8H3F9B9_9LECA</name>
<keyword evidence="5" id="KW-0539">Nucleus</keyword>
<evidence type="ECO:0000256" key="3">
    <source>
        <dbReference type="ARBA" id="ARBA00008105"/>
    </source>
</evidence>
<evidence type="ECO:0008006" key="9">
    <source>
        <dbReference type="Google" id="ProtNLM"/>
    </source>
</evidence>
<dbReference type="Pfam" id="PF03998">
    <property type="entry name" value="Utp11"/>
    <property type="match status" value="1"/>
</dbReference>
<keyword evidence="4" id="KW-0698">rRNA processing</keyword>
<comment type="subcellular location">
    <subcellularLocation>
        <location evidence="2">Nucleus</location>
        <location evidence="2">Nucleolus</location>
    </subcellularLocation>
</comment>
<evidence type="ECO:0000256" key="6">
    <source>
        <dbReference type="SAM" id="MobiDB-lite"/>
    </source>
</evidence>
<feature type="region of interest" description="Disordered" evidence="6">
    <location>
        <begin position="1"/>
        <end position="48"/>
    </location>
</feature>
<comment type="similarity">
    <text evidence="3">Belongs to the UTP11 family.</text>
</comment>
<comment type="function">
    <text evidence="1">Involved in nucleolar processing of pre-18S ribosomal RNA.</text>
</comment>
<dbReference type="InterPro" id="IPR007144">
    <property type="entry name" value="SSU_processome_Utp11"/>
</dbReference>
<proteinExistence type="inferred from homology"/>
<feature type="compositionally biased region" description="Basic and acidic residues" evidence="6">
    <location>
        <begin position="15"/>
        <end position="46"/>
    </location>
</feature>
<feature type="compositionally biased region" description="Basic and acidic residues" evidence="6">
    <location>
        <begin position="203"/>
        <end position="229"/>
    </location>
</feature>
<keyword evidence="8" id="KW-1185">Reference proteome</keyword>
<dbReference type="GO" id="GO:0032040">
    <property type="term" value="C:small-subunit processome"/>
    <property type="evidence" value="ECO:0007669"/>
    <property type="project" value="InterPro"/>
</dbReference>
<accession>A0A8H3F9B9</accession>
<evidence type="ECO:0000256" key="5">
    <source>
        <dbReference type="ARBA" id="ARBA00023242"/>
    </source>
</evidence>
<sequence>MSSMRNATQRRNHRERGQPIEREAKLGILEKHKDYSLRSKNHNENKRRLKVLRQKAAERNPDEFSYGMLSSQSRKGRKLADRQNPVLGHDVVKLLKTQDAGYVTTMLLKTKRARERLEQEFVVSEDQGAEMLGALASQEKGSHTVFVDSREEQRQHRSSGEVAFQPDPATRKPGTPSMYEDKDNSDGKPFLYLPKQALKSRRLAERQELASKQDKLLRKQHRKEQDARKSKLAALYAREKDLIKAERELDLQRAKMSNSVGGITKVGAKWKVRERRK</sequence>